<dbReference type="PANTHER" id="PTHR32305:SF15">
    <property type="entry name" value="PROTEIN RHSA-RELATED"/>
    <property type="match status" value="1"/>
</dbReference>
<dbReference type="OrthoDB" id="7169608at2"/>
<dbReference type="InterPro" id="IPR056823">
    <property type="entry name" value="TEN-like_YD-shell"/>
</dbReference>
<feature type="region of interest" description="Disordered" evidence="2">
    <location>
        <begin position="685"/>
        <end position="704"/>
    </location>
</feature>
<dbReference type="Gene3D" id="3.10.620.30">
    <property type="match status" value="1"/>
</dbReference>
<evidence type="ECO:0000259" key="3">
    <source>
        <dbReference type="Pfam" id="PF25023"/>
    </source>
</evidence>
<accession>A0A494RCB8</accession>
<dbReference type="PANTHER" id="PTHR32305">
    <property type="match status" value="1"/>
</dbReference>
<dbReference type="Proteomes" id="UP000276984">
    <property type="component" value="Chromosome"/>
</dbReference>
<name>A0A494RCB8_9CAUL</name>
<evidence type="ECO:0000313" key="4">
    <source>
        <dbReference type="EMBL" id="AYG93958.1"/>
    </source>
</evidence>
<dbReference type="InterPro" id="IPR038765">
    <property type="entry name" value="Papain-like_cys_pep_sf"/>
</dbReference>
<evidence type="ECO:0000313" key="5">
    <source>
        <dbReference type="Proteomes" id="UP000276984"/>
    </source>
</evidence>
<organism evidence="4 5">
    <name type="scientific">Brevundimonas naejangsanensis</name>
    <dbReference type="NCBI Taxonomy" id="588932"/>
    <lineage>
        <taxon>Bacteria</taxon>
        <taxon>Pseudomonadati</taxon>
        <taxon>Pseudomonadota</taxon>
        <taxon>Alphaproteobacteria</taxon>
        <taxon>Caulobacterales</taxon>
        <taxon>Caulobacteraceae</taxon>
        <taxon>Brevundimonas</taxon>
    </lineage>
</organism>
<proteinExistence type="predicted"/>
<dbReference type="NCBIfam" id="TIGR01643">
    <property type="entry name" value="YD_repeat_2x"/>
    <property type="match status" value="3"/>
</dbReference>
<dbReference type="InterPro" id="IPR050708">
    <property type="entry name" value="T6SS_VgrG/RHS"/>
</dbReference>
<evidence type="ECO:0000256" key="1">
    <source>
        <dbReference type="ARBA" id="ARBA00022737"/>
    </source>
</evidence>
<keyword evidence="1" id="KW-0677">Repeat</keyword>
<dbReference type="Pfam" id="PF25023">
    <property type="entry name" value="TEN_YD-shell"/>
    <property type="match status" value="1"/>
</dbReference>
<sequence length="2232" mass="238566">MQRLRGLTVLGFRVGKTRAIVGLIAGVAVLGAGAIVSRTLAQEETDEPELSSSVPSGSVKIGAAPLISPSAANSYYSTSLTSTNSIAVGSGTPLNAPYAEFTEWARALRNDPDQIFAFVRNGVDTTFTYGVGKGGLGALIDRSGNPFDQAQLLVGLFRAAGITASYKVGTIELTGAQFSAWTGISNATAACQLLANGGIPASVNSTTVADCNYGSASLSSVTLGHVWVEAIVEGAPVVFDPSYKPYTTKAGADLTAVSGLTPGQALSQALSGGQSGVAGNVPFVRSMNAAGLQAQLNGRAAALRFYIDQAMPNGDLDDLIGGRSIAPLAIPVGGIRQAALPYPSNVQRTWTGNVPDAYRASLHVSLTKAFPDGTHPVALSHQFYSDDIYGQKLTLSTSYAVSGTSSTGWLTVTDGFGRGTRIVGFGEPHSARLSYGDLTLTLNSPYVANGAGGVAGTYMDTVVQKRVDFVIPFTIVTGWGETGRGFVERWGTRNDGRLPKPRYPGGCETCGNTPPGTTGDGRREAIAASWLAQASRAAGIHAQIAKATYQHHYSIGVVAGDSWVSARNLSTPPAAARWTYDVADSADRVDIDTGFSLTSWTSDVPKRRAATQAIANTLATLEGSVIGQIADMPDVSSTATRFEWGNAPPAGEDQQAGGTGARRFYRYDATNAFEALALTKVEGQTTTNSMGTHGGGEPAIGSAEMTSRRGRVAEAIQQYADAGFRVTASEDAFLGPGQRAGTYTPDSQPYIYRHRFSMQRGGALVATRFDLAGEPVEIAHVTIGPYKNAKGGGGGAEPIHVAHYDPAKPADAMKDGFVDRSGAAGVNLTTGSVNYTSPASLSVGQGEFPYSLTAAIEWNGGTVEQFDAPGTNVPPRGPWTTNWNTQLAISSSGLEAMGASDVRAAVGTVAAFLVLQDIYQSTAPTPSDEMKRDVAAVLSSAWWARQIVGNVVSTTVGTDGRQFIRDHAGAWFTPGASAFASLTQTGARTPLAIDPGCHDGSVFYITSRGWNYSGMSFQLRAADGSVQHFGTYFESDVDCRISRGFRMTKWSFPSGVNVDLVYTQSNTYLPSELTEVKNNLGAKITFIDSGKGGFRDGANASRAVLIERDGFGNQLSHTDALGRVHRFTISVASGVKQRYRLDEVYGPSSASMPILRYTYDSLDRVMEARDAIAIATPGARSAHQFFIAEGFRSERQDPLGGRYAVEASKDGRLQSHIDEMGRVSTATYDGRRRLVSRTSAWGDVTMFKYDERGNVIEKTQMPKAGCGADAWWCQTITTKAEYHPTWNKPTKIILPATIGGLAEGEWTFSYNGQGLVQEQRSPTVFDSRNNQNAQAVTRFWYDGFGRLTKTQDPTGIETAQVWGGGGLPAYCLRQSIASSQFGGLNLTTTYGCNAAGDVTSVTDPRGNTTTTSYDALRRKTAEVGPASTNIQTQWVYDLDGNLTHVREWGQGSQTWQQTVTTYSLTGKPLTVTDPSGDVSRICYDALDRAVVAVDPSGRATRTSYNAVSQPTQVERWFTANVGDPACVLTDARPEGINTNIWRKYEYNAAGLQSAEIDANGNRTQMTYEGLGRLIVTTFADGAEAWSINDQRGQVVVSKTRGGDYRDAYYDQAGRIQQVWEHDAGAPYLKGRNTRTGYDLAGRPVWKDVSTQPNPQWDESLRRDVHIYGYDTAGRPTTDQVQPMDAAIGNATKTLTYGYDAAGNRTSIKWPDGFEATYAFDAANRPQTVSFGGHSATITHDSRGRRTRLDRSNGTYTQWVFRPDSDLQSLTHNWSSGSGQVAGGWSYGRDAAGRVTSIDFTRLELEWLPTTAYARAYGPANNLNQVGSQAGQALIFNANGNLASFQGATYIWALGNRLVGVSRPGMTAAYAYDGEDRRTMKTVDGVTTRTLWSGADEVAEMDGAGNILRRFIPDGSGAMDGRLASLGANGIIYWHHTDHQGSVVATSNASGAPVSLVNYSPNGELGTALDGTALTAPPSGSPFGYTGRQYDPETGLWQYRARYYHPQLGQFLSTDPIGTKDDPNLYLYVANDPVNKTDPTGMQVAVERRSYEVPAFPGAGMHHQLIVIRDMVTGRAFISRGGPVVTWGGIRLRAETLPSYMSTDTKVLREQGVNIIIRDSIELPNMSFSDAISIATSVTNSVNDNNKLYGSQMNSNSVGADVWEALTGSRDSEYGALPGSRNSAADREVIEDPRRRAAEAAGTSVLSGNLGGSFTGQRAVGTRVGCERRVSFC</sequence>
<keyword evidence="5" id="KW-1185">Reference proteome</keyword>
<dbReference type="EMBL" id="CP032707">
    <property type="protein sequence ID" value="AYG93958.1"/>
    <property type="molecule type" value="Genomic_DNA"/>
</dbReference>
<dbReference type="InterPro" id="IPR006530">
    <property type="entry name" value="YD"/>
</dbReference>
<dbReference type="InterPro" id="IPR031325">
    <property type="entry name" value="RHS_repeat"/>
</dbReference>
<evidence type="ECO:0000256" key="2">
    <source>
        <dbReference type="SAM" id="MobiDB-lite"/>
    </source>
</evidence>
<dbReference type="Pfam" id="PF05593">
    <property type="entry name" value="RHS_repeat"/>
    <property type="match status" value="2"/>
</dbReference>
<dbReference type="InterPro" id="IPR022385">
    <property type="entry name" value="Rhs_assc_core"/>
</dbReference>
<protein>
    <recommendedName>
        <fullName evidence="3">Teneurin-like YD-shell domain-containing protein</fullName>
    </recommendedName>
</protein>
<dbReference type="Gene3D" id="2.180.10.10">
    <property type="entry name" value="RHS repeat-associated core"/>
    <property type="match status" value="3"/>
</dbReference>
<dbReference type="SUPFAM" id="SSF54001">
    <property type="entry name" value="Cysteine proteinases"/>
    <property type="match status" value="1"/>
</dbReference>
<gene>
    <name evidence="4" type="ORF">D8I30_01210</name>
</gene>
<reference evidence="4 5" key="1">
    <citation type="submission" date="2018-10" db="EMBL/GenBank/DDBJ databases">
        <title>Complete genome sequence of Brevundimonas naejangsanensis BRV3.</title>
        <authorList>
            <person name="Berrios L."/>
            <person name="Ely B."/>
        </authorList>
    </citation>
    <scope>NUCLEOTIDE SEQUENCE [LARGE SCALE GENOMIC DNA]</scope>
    <source>
        <strain evidence="4 5">BRV3</strain>
    </source>
</reference>
<feature type="domain" description="Teneurin-like YD-shell" evidence="3">
    <location>
        <begin position="1822"/>
        <end position="2033"/>
    </location>
</feature>
<dbReference type="NCBIfam" id="TIGR03696">
    <property type="entry name" value="Rhs_assc_core"/>
    <property type="match status" value="1"/>
</dbReference>